<dbReference type="EMBL" id="JBHUKR010000015">
    <property type="protein sequence ID" value="MFD2420034.1"/>
    <property type="molecule type" value="Genomic_DNA"/>
</dbReference>
<dbReference type="SUPFAM" id="SSF47413">
    <property type="entry name" value="lambda repressor-like DNA-binding domains"/>
    <property type="match status" value="1"/>
</dbReference>
<protein>
    <submittedName>
        <fullName evidence="2">Transcriptional regulator</fullName>
    </submittedName>
</protein>
<dbReference type="Proteomes" id="UP001597417">
    <property type="component" value="Unassembled WGS sequence"/>
</dbReference>
<evidence type="ECO:0000313" key="2">
    <source>
        <dbReference type="EMBL" id="MFD2420034.1"/>
    </source>
</evidence>
<dbReference type="Gene3D" id="1.25.40.10">
    <property type="entry name" value="Tetratricopeptide repeat domain"/>
    <property type="match status" value="1"/>
</dbReference>
<dbReference type="SUPFAM" id="SSF48452">
    <property type="entry name" value="TPR-like"/>
    <property type="match status" value="1"/>
</dbReference>
<dbReference type="InterPro" id="IPR011990">
    <property type="entry name" value="TPR-like_helical_dom_sf"/>
</dbReference>
<dbReference type="RefSeq" id="WP_378268051.1">
    <property type="nucleotide sequence ID" value="NZ_JBHUKR010000015.1"/>
</dbReference>
<organism evidence="2 3">
    <name type="scientific">Amycolatopsis pigmentata</name>
    <dbReference type="NCBI Taxonomy" id="450801"/>
    <lineage>
        <taxon>Bacteria</taxon>
        <taxon>Bacillati</taxon>
        <taxon>Actinomycetota</taxon>
        <taxon>Actinomycetes</taxon>
        <taxon>Pseudonocardiales</taxon>
        <taxon>Pseudonocardiaceae</taxon>
        <taxon>Amycolatopsis</taxon>
    </lineage>
</organism>
<accession>A0ABW5FZJ0</accession>
<evidence type="ECO:0000259" key="1">
    <source>
        <dbReference type="PROSITE" id="PS50943"/>
    </source>
</evidence>
<dbReference type="PROSITE" id="PS50943">
    <property type="entry name" value="HTH_CROC1"/>
    <property type="match status" value="1"/>
</dbReference>
<reference evidence="3" key="1">
    <citation type="journal article" date="2019" name="Int. J. Syst. Evol. Microbiol.">
        <title>The Global Catalogue of Microorganisms (GCM) 10K type strain sequencing project: providing services to taxonomists for standard genome sequencing and annotation.</title>
        <authorList>
            <consortium name="The Broad Institute Genomics Platform"/>
            <consortium name="The Broad Institute Genome Sequencing Center for Infectious Disease"/>
            <person name="Wu L."/>
            <person name="Ma J."/>
        </authorList>
    </citation>
    <scope>NUCLEOTIDE SEQUENCE [LARGE SCALE GENOMIC DNA]</scope>
    <source>
        <strain evidence="3">CGMCC 4.7645</strain>
    </source>
</reference>
<name>A0ABW5FZJ0_9PSEU</name>
<feature type="domain" description="HTH cro/C1-type" evidence="1">
    <location>
        <begin position="36"/>
        <end position="72"/>
    </location>
</feature>
<evidence type="ECO:0000313" key="3">
    <source>
        <dbReference type="Proteomes" id="UP001597417"/>
    </source>
</evidence>
<proteinExistence type="predicted"/>
<dbReference type="InterPro" id="IPR010982">
    <property type="entry name" value="Lambda_DNA-bd_dom_sf"/>
</dbReference>
<dbReference type="InterPro" id="IPR001387">
    <property type="entry name" value="Cro/C1-type_HTH"/>
</dbReference>
<keyword evidence="3" id="KW-1185">Reference proteome</keyword>
<sequence>MRDALDAWHMGRVVQAYRYHPWHGRPLPQGVVAGWCGLTQTQLSRMENGAPPQDLTKLIQWARVLHVPTQLLWFKLPGALVAADAEGALAPEDRGEDMNRREVLRLLSLSGSLLAVPAIDQLDHDRLAAAAERPASLDRATIDEYERLNVRLWHTFAQSKSKRLTFPLVRGQLDALTNALRSPQSPAVRQRLCALAGDLFQLCGEIFFDGDQYTDAASCYSLAANASKEASTFDLWACAMTRHAYVAVYERRFDAAVPLLDAAAGLAERGDPGLATRHWVAAVQAETYAGIGDLGGCERALDRADEVAGSSQPAHTGGWLRFGSSRLAENRGMCYVDLQRPELAEPALTGALKSGLSARRRGGVLTGLTGVGIQRRDADQIVMYGNAALDAALQTGSAGYLGRKLHGLRPQLKPFLVDGHVRHLDQQIARLKAVAAE</sequence>
<gene>
    <name evidence="2" type="ORF">ACFSXZ_27265</name>
</gene>
<comment type="caution">
    <text evidence="2">The sequence shown here is derived from an EMBL/GenBank/DDBJ whole genome shotgun (WGS) entry which is preliminary data.</text>
</comment>